<evidence type="ECO:0000313" key="1">
    <source>
        <dbReference type="EMBL" id="TBW32614.1"/>
    </source>
</evidence>
<dbReference type="SUPFAM" id="SSF51126">
    <property type="entry name" value="Pectin lyase-like"/>
    <property type="match status" value="1"/>
</dbReference>
<dbReference type="Proteomes" id="UP000292781">
    <property type="component" value="Unassembled WGS sequence"/>
</dbReference>
<evidence type="ECO:0000313" key="2">
    <source>
        <dbReference type="Proteomes" id="UP000292781"/>
    </source>
</evidence>
<evidence type="ECO:0008006" key="3">
    <source>
        <dbReference type="Google" id="ProtNLM"/>
    </source>
</evidence>
<dbReference type="InterPro" id="IPR012334">
    <property type="entry name" value="Pectin_lyas_fold"/>
</dbReference>
<comment type="caution">
    <text evidence="1">The sequence shown here is derived from an EMBL/GenBank/DDBJ whole genome shotgun (WGS) entry which is preliminary data.</text>
</comment>
<protein>
    <recommendedName>
        <fullName evidence="3">Right-handed parallel beta-helix repeat-containing protein</fullName>
    </recommendedName>
</protein>
<accession>A0A4Q9VF21</accession>
<dbReference type="RefSeq" id="WP_131311787.1">
    <property type="nucleotide sequence ID" value="NZ_SJFN01000057.1"/>
</dbReference>
<dbReference type="Gene3D" id="2.160.20.10">
    <property type="entry name" value="Single-stranded right-handed beta-helix, Pectin lyase-like"/>
    <property type="match status" value="1"/>
</dbReference>
<dbReference type="EMBL" id="SJFN01000057">
    <property type="protein sequence ID" value="TBW32614.1"/>
    <property type="molecule type" value="Genomic_DNA"/>
</dbReference>
<organism evidence="1 2">
    <name type="scientific">Siculibacillus lacustris</name>
    <dbReference type="NCBI Taxonomy" id="1549641"/>
    <lineage>
        <taxon>Bacteria</taxon>
        <taxon>Pseudomonadati</taxon>
        <taxon>Pseudomonadota</taxon>
        <taxon>Alphaproteobacteria</taxon>
        <taxon>Hyphomicrobiales</taxon>
        <taxon>Ancalomicrobiaceae</taxon>
        <taxon>Siculibacillus</taxon>
    </lineage>
</organism>
<dbReference type="InterPro" id="IPR011050">
    <property type="entry name" value="Pectin_lyase_fold/virulence"/>
</dbReference>
<proteinExistence type="predicted"/>
<dbReference type="OrthoDB" id="3333873at2"/>
<name>A0A4Q9VF21_9HYPH</name>
<dbReference type="AlphaFoldDB" id="A0A4Q9VF21"/>
<keyword evidence="2" id="KW-1185">Reference proteome</keyword>
<gene>
    <name evidence="1" type="ORF">EYW49_22000</name>
</gene>
<reference evidence="1 2" key="1">
    <citation type="submission" date="2019-02" db="EMBL/GenBank/DDBJ databases">
        <title>Siculibacillus lacustris gen. nov., sp. nov., a new rosette-forming bacterium isolated from a freshwater crater lake (Lake St. Ana, Romania).</title>
        <authorList>
            <person name="Felfoldi T."/>
            <person name="Marton Z."/>
            <person name="Szabo A."/>
            <person name="Mentes A."/>
            <person name="Boka K."/>
            <person name="Marialigeti K."/>
            <person name="Mathe I."/>
            <person name="Koncz M."/>
            <person name="Schumann P."/>
            <person name="Toth E."/>
        </authorList>
    </citation>
    <scope>NUCLEOTIDE SEQUENCE [LARGE SCALE GENOMIC DNA]</scope>
    <source>
        <strain evidence="1 2">SA-279</strain>
    </source>
</reference>
<sequence>MRPLRLLAGGLGIGGGGGGTSFDTFYVDAVNGSDSNSGAYPSQAWKTTDKVSSLSYSPGARVLFKRGQSFPLSDTLRLRPNGGSNRKDTDTPVYVGAYGGTVLDPLPKLSSWKYLDPAGWSLYSSNIWRIDANAAVLRTGSQTSGSDGANIGRLLVDGAIKTYRRQSIAECVADWDFYADDTQYLYVRAPANPSALAAEIRAAPNVWQIGMDPGIKIRDIWFEGTGGHACNVGSNTDVQWCVMHIIGGSNLSGHRYGDGFQQFGGAQNVTCKNCLFWENYDSALTIQGYPMNTSTSGWDNVDLSDNWVARCQSALELWATYGAAANSGTCPPGSGFRTVAARRLHLFDVGRGFSRLGRWDYLAWSALVQNPTETPYFPVPISISEMKNCSDTLLFGPAPIDPLPPSRTGSVNSSDYRFEVSALSLPSGSRIDRKMTYTVEQFIDYNSAAIVKFDQSTMAIEPSGSTGFADAVLTPFANIYASWLATHP</sequence>